<dbReference type="Proteomes" id="UP001295423">
    <property type="component" value="Unassembled WGS sequence"/>
</dbReference>
<keyword evidence="2" id="KW-1185">Reference proteome</keyword>
<protein>
    <recommendedName>
        <fullName evidence="3">Plastid lipid-associated protein/fibrillin conserved domain-containing protein</fullName>
    </recommendedName>
</protein>
<name>A0AAD2JLG5_9STRA</name>
<gene>
    <name evidence="1" type="ORF">CYCCA115_LOCUS19238</name>
</gene>
<reference evidence="1" key="1">
    <citation type="submission" date="2023-08" db="EMBL/GenBank/DDBJ databases">
        <authorList>
            <person name="Audoor S."/>
            <person name="Bilcke G."/>
        </authorList>
    </citation>
    <scope>NUCLEOTIDE SEQUENCE</scope>
</reference>
<accession>A0AAD2JLG5</accession>
<sequence>MKVLPNLFILFNLGKQEHSLPPSWAVSSATSLNLIATTKKNDAAAAAAVSSSVQRDEKIQDLLSAVSQVGQVGSLATEEERLKLEDLSKLAIPLSDSRPAQVPLLGEHKLLYSAAPGGSSGRLFGNAVGKVTQFFEEGEIFCNRVKFGPLQIALRAKREVKSDSVIKVSFLETTVSLFGKTVVQKEVGGGGSWKVKFIGKVTDENGKEKLIRIMETPSLFILEQPLN</sequence>
<dbReference type="AlphaFoldDB" id="A0AAD2JLG5"/>
<evidence type="ECO:0000313" key="1">
    <source>
        <dbReference type="EMBL" id="CAJ1961521.1"/>
    </source>
</evidence>
<comment type="caution">
    <text evidence="1">The sequence shown here is derived from an EMBL/GenBank/DDBJ whole genome shotgun (WGS) entry which is preliminary data.</text>
</comment>
<evidence type="ECO:0008006" key="3">
    <source>
        <dbReference type="Google" id="ProtNLM"/>
    </source>
</evidence>
<organism evidence="1 2">
    <name type="scientific">Cylindrotheca closterium</name>
    <dbReference type="NCBI Taxonomy" id="2856"/>
    <lineage>
        <taxon>Eukaryota</taxon>
        <taxon>Sar</taxon>
        <taxon>Stramenopiles</taxon>
        <taxon>Ochrophyta</taxon>
        <taxon>Bacillariophyta</taxon>
        <taxon>Bacillariophyceae</taxon>
        <taxon>Bacillariophycidae</taxon>
        <taxon>Bacillariales</taxon>
        <taxon>Bacillariaceae</taxon>
        <taxon>Cylindrotheca</taxon>
    </lineage>
</organism>
<evidence type="ECO:0000313" key="2">
    <source>
        <dbReference type="Proteomes" id="UP001295423"/>
    </source>
</evidence>
<dbReference type="EMBL" id="CAKOGP040002091">
    <property type="protein sequence ID" value="CAJ1961521.1"/>
    <property type="molecule type" value="Genomic_DNA"/>
</dbReference>
<proteinExistence type="predicted"/>